<keyword evidence="3" id="KW-1185">Reference proteome</keyword>
<comment type="caution">
    <text evidence="2">The sequence shown here is derived from an EMBL/GenBank/DDBJ whole genome shotgun (WGS) entry which is preliminary data.</text>
</comment>
<dbReference type="Proteomes" id="UP000637423">
    <property type="component" value="Unassembled WGS sequence"/>
</dbReference>
<feature type="domain" description="DUF6985" evidence="1">
    <location>
        <begin position="7"/>
        <end position="155"/>
    </location>
</feature>
<evidence type="ECO:0000259" key="1">
    <source>
        <dbReference type="Pfam" id="PF22481"/>
    </source>
</evidence>
<dbReference type="Pfam" id="PF22481">
    <property type="entry name" value="DUF6985"/>
    <property type="match status" value="1"/>
</dbReference>
<reference evidence="2" key="2">
    <citation type="submission" date="2020-09" db="EMBL/GenBank/DDBJ databases">
        <authorList>
            <person name="Sun Q."/>
            <person name="Zhou Y."/>
        </authorList>
    </citation>
    <scope>NUCLEOTIDE SEQUENCE</scope>
    <source>
        <strain evidence="2">CGMCC 1.10998</strain>
    </source>
</reference>
<name>A0A916U4V0_9BURK</name>
<protein>
    <recommendedName>
        <fullName evidence="1">DUF6985 domain-containing protein</fullName>
    </recommendedName>
</protein>
<dbReference type="EMBL" id="BMED01000001">
    <property type="protein sequence ID" value="GGC60630.1"/>
    <property type="molecule type" value="Genomic_DNA"/>
</dbReference>
<sequence length="171" mass="19220">MLIEQLGALTKDEELDDWLISAPVAVPYLGGIELEFVLEGMEDDAHPEEFASAVASFLAKNKSEQAKAAPHLLEAYRSAAAAIVPEKPACEIRTEDQTWPHVRPEEVRVCRRQRGDRKVYVQVVADCDWDHEHGLQLVFREGKQLSRVSSFDDHLTYADAFGLPDDMDQIS</sequence>
<accession>A0A916U4V0</accession>
<dbReference type="InterPro" id="IPR054254">
    <property type="entry name" value="DUF6985"/>
</dbReference>
<dbReference type="RefSeq" id="WP_188564352.1">
    <property type="nucleotide sequence ID" value="NZ_BMED01000001.1"/>
</dbReference>
<reference evidence="2" key="1">
    <citation type="journal article" date="2014" name="Int. J. Syst. Evol. Microbiol.">
        <title>Complete genome sequence of Corynebacterium casei LMG S-19264T (=DSM 44701T), isolated from a smear-ripened cheese.</title>
        <authorList>
            <consortium name="US DOE Joint Genome Institute (JGI-PGF)"/>
            <person name="Walter F."/>
            <person name="Albersmeier A."/>
            <person name="Kalinowski J."/>
            <person name="Ruckert C."/>
        </authorList>
    </citation>
    <scope>NUCLEOTIDE SEQUENCE</scope>
    <source>
        <strain evidence="2">CGMCC 1.10998</strain>
    </source>
</reference>
<organism evidence="2 3">
    <name type="scientific">Undibacterium terreum</name>
    <dbReference type="NCBI Taxonomy" id="1224302"/>
    <lineage>
        <taxon>Bacteria</taxon>
        <taxon>Pseudomonadati</taxon>
        <taxon>Pseudomonadota</taxon>
        <taxon>Betaproteobacteria</taxon>
        <taxon>Burkholderiales</taxon>
        <taxon>Oxalobacteraceae</taxon>
        <taxon>Undibacterium</taxon>
    </lineage>
</organism>
<evidence type="ECO:0000313" key="2">
    <source>
        <dbReference type="EMBL" id="GGC60630.1"/>
    </source>
</evidence>
<gene>
    <name evidence="2" type="ORF">GCM10011396_04450</name>
</gene>
<proteinExistence type="predicted"/>
<dbReference type="AlphaFoldDB" id="A0A916U4V0"/>
<evidence type="ECO:0000313" key="3">
    <source>
        <dbReference type="Proteomes" id="UP000637423"/>
    </source>
</evidence>